<dbReference type="InterPro" id="IPR003661">
    <property type="entry name" value="HisK_dim/P_dom"/>
</dbReference>
<keyword evidence="2" id="KW-0808">Transferase</keyword>
<dbReference type="Pfam" id="PF02518">
    <property type="entry name" value="HATPase_c"/>
    <property type="match status" value="1"/>
</dbReference>
<accession>A0A0F9SR02</accession>
<dbReference type="InterPro" id="IPR005467">
    <property type="entry name" value="His_kinase_dom"/>
</dbReference>
<dbReference type="Gene3D" id="3.40.50.2300">
    <property type="match status" value="2"/>
</dbReference>
<dbReference type="EMBL" id="LAZR01002315">
    <property type="protein sequence ID" value="KKN31608.1"/>
    <property type="molecule type" value="Genomic_DNA"/>
</dbReference>
<comment type="caution">
    <text evidence="9">The sequence shown here is derived from an EMBL/GenBank/DDBJ whole genome shotgun (WGS) entry which is preliminary data.</text>
</comment>
<evidence type="ECO:0000259" key="5">
    <source>
        <dbReference type="PROSITE" id="PS50109"/>
    </source>
</evidence>
<dbReference type="PROSITE" id="PS50109">
    <property type="entry name" value="HIS_KIN"/>
    <property type="match status" value="1"/>
</dbReference>
<dbReference type="SMART" id="SM00448">
    <property type="entry name" value="REC"/>
    <property type="match status" value="2"/>
</dbReference>
<feature type="domain" description="Histidine kinase" evidence="5">
    <location>
        <begin position="1086"/>
        <end position="1306"/>
    </location>
</feature>
<dbReference type="Pfam" id="PF00072">
    <property type="entry name" value="Response_reg"/>
    <property type="match status" value="2"/>
</dbReference>
<keyword evidence="1" id="KW-0597">Phosphoprotein</keyword>
<dbReference type="Pfam" id="PF13426">
    <property type="entry name" value="PAS_9"/>
    <property type="match status" value="1"/>
</dbReference>
<evidence type="ECO:0000256" key="4">
    <source>
        <dbReference type="SAM" id="Phobius"/>
    </source>
</evidence>
<dbReference type="InterPro" id="IPR029016">
    <property type="entry name" value="GAF-like_dom_sf"/>
</dbReference>
<dbReference type="SUPFAM" id="SSF55785">
    <property type="entry name" value="PYP-like sensor domain (PAS domain)"/>
    <property type="match status" value="4"/>
</dbReference>
<dbReference type="SMART" id="SM00387">
    <property type="entry name" value="HATPase_c"/>
    <property type="match status" value="1"/>
</dbReference>
<dbReference type="PROSITE" id="PS50112">
    <property type="entry name" value="PAS"/>
    <property type="match status" value="3"/>
</dbReference>
<dbReference type="PRINTS" id="PR00344">
    <property type="entry name" value="BCTRLSENSOR"/>
</dbReference>
<dbReference type="PANTHER" id="PTHR45339">
    <property type="entry name" value="HYBRID SIGNAL TRANSDUCTION HISTIDINE KINASE J"/>
    <property type="match status" value="1"/>
</dbReference>
<feature type="domain" description="PAS" evidence="7">
    <location>
        <begin position="634"/>
        <end position="709"/>
    </location>
</feature>
<dbReference type="InterPro" id="IPR000014">
    <property type="entry name" value="PAS"/>
</dbReference>
<feature type="domain" description="PAC" evidence="8">
    <location>
        <begin position="448"/>
        <end position="502"/>
    </location>
</feature>
<dbReference type="FunFam" id="3.30.565.10:FF:000010">
    <property type="entry name" value="Sensor histidine kinase RcsC"/>
    <property type="match status" value="1"/>
</dbReference>
<dbReference type="Pfam" id="PF08447">
    <property type="entry name" value="PAS_3"/>
    <property type="match status" value="2"/>
</dbReference>
<feature type="domain" description="Response regulatory" evidence="6">
    <location>
        <begin position="1474"/>
        <end position="1596"/>
    </location>
</feature>
<evidence type="ECO:0000259" key="7">
    <source>
        <dbReference type="PROSITE" id="PS50112"/>
    </source>
</evidence>
<feature type="domain" description="PAC" evidence="8">
    <location>
        <begin position="712"/>
        <end position="764"/>
    </location>
</feature>
<dbReference type="Gene3D" id="3.30.565.10">
    <property type="entry name" value="Histidine kinase-like ATPase, C-terminal domain"/>
    <property type="match status" value="1"/>
</dbReference>
<dbReference type="SMART" id="SM00086">
    <property type="entry name" value="PAC"/>
    <property type="match status" value="4"/>
</dbReference>
<dbReference type="InterPro" id="IPR004358">
    <property type="entry name" value="Sig_transdc_His_kin-like_C"/>
</dbReference>
<evidence type="ECO:0000313" key="9">
    <source>
        <dbReference type="EMBL" id="KKN31608.1"/>
    </source>
</evidence>
<proteinExistence type="predicted"/>
<dbReference type="PANTHER" id="PTHR45339:SF3">
    <property type="entry name" value="HISTIDINE KINASE"/>
    <property type="match status" value="1"/>
</dbReference>
<dbReference type="InterPro" id="IPR001610">
    <property type="entry name" value="PAC"/>
</dbReference>
<dbReference type="CDD" id="cd00082">
    <property type="entry name" value="HisKA"/>
    <property type="match status" value="1"/>
</dbReference>
<dbReference type="SMART" id="SM00388">
    <property type="entry name" value="HisKA"/>
    <property type="match status" value="1"/>
</dbReference>
<dbReference type="InterPro" id="IPR000700">
    <property type="entry name" value="PAS-assoc_C"/>
</dbReference>
<dbReference type="Pfam" id="PF00512">
    <property type="entry name" value="HisKA"/>
    <property type="match status" value="1"/>
</dbReference>
<feature type="domain" description="Response regulatory" evidence="6">
    <location>
        <begin position="1323"/>
        <end position="1445"/>
    </location>
</feature>
<dbReference type="Gene3D" id="3.30.450.40">
    <property type="match status" value="1"/>
</dbReference>
<dbReference type="Gene3D" id="1.10.287.130">
    <property type="match status" value="1"/>
</dbReference>
<dbReference type="InterPro" id="IPR003018">
    <property type="entry name" value="GAF"/>
</dbReference>
<evidence type="ECO:0000256" key="1">
    <source>
        <dbReference type="ARBA" id="ARBA00022553"/>
    </source>
</evidence>
<dbReference type="CDD" id="cd17546">
    <property type="entry name" value="REC_hyHK_CKI1_RcsC-like"/>
    <property type="match status" value="2"/>
</dbReference>
<keyword evidence="3" id="KW-0418">Kinase</keyword>
<evidence type="ECO:0000256" key="3">
    <source>
        <dbReference type="ARBA" id="ARBA00022777"/>
    </source>
</evidence>
<dbReference type="Gene3D" id="6.10.340.10">
    <property type="match status" value="1"/>
</dbReference>
<dbReference type="InterPro" id="IPR001789">
    <property type="entry name" value="Sig_transdc_resp-reg_receiver"/>
</dbReference>
<keyword evidence="4" id="KW-1133">Transmembrane helix</keyword>
<dbReference type="InterPro" id="IPR036097">
    <property type="entry name" value="HisK_dim/P_sf"/>
</dbReference>
<dbReference type="SMART" id="SM00091">
    <property type="entry name" value="PAS"/>
    <property type="match status" value="3"/>
</dbReference>
<dbReference type="PROSITE" id="PS50113">
    <property type="entry name" value="PAC"/>
    <property type="match status" value="3"/>
</dbReference>
<gene>
    <name evidence="9" type="ORF">LCGC14_0822240</name>
</gene>
<dbReference type="CDD" id="cd00130">
    <property type="entry name" value="PAS"/>
    <property type="match status" value="3"/>
</dbReference>
<protein>
    <recommendedName>
        <fullName evidence="10">Histidine kinase</fullName>
    </recommendedName>
</protein>
<dbReference type="CDD" id="cd16922">
    <property type="entry name" value="HATPase_EvgS-ArcB-TorS-like"/>
    <property type="match status" value="1"/>
</dbReference>
<evidence type="ECO:0000259" key="8">
    <source>
        <dbReference type="PROSITE" id="PS50113"/>
    </source>
</evidence>
<sequence>MIKSCWVLSMDKGLNFGELTGKGQSVRSKLIITFIIIALVPLCILTWFSLEHVNRTLKQNADTELNELNNIGKQFADIWFADHVKDLYLLRSQLDISSAKKQKLINQFVEQYDFVNHVELIDINLVNSRPLSPFFDVIKEQRFDDIRTGIKNTGKIQFRSMTASGRDYHIIGLPVLNDENKLQTILIADINLNGLLNNLSKIHAANKDITFYVMYKNKIQKSNNSDDTQPLFFSQNGSPTQRVFTYSDKNEVTLYGYINSLEFLNESGWQLLVSKPKEVALQGANYYKQLAVLTNTGALLLILTLSWWFGRRLSQPLINLAKIVENITKGDLVKVPIINDSIEFNQLSLGLRKLVDVKAEQQSILQKQRSALQIALKQLAEQKSALDEHAIVAVTDLHGTITFVNKKFCEISGYDEHELIGQNHRLLNSGKHEKEFFKNMYKTLKHGDIWNGQICNKAKNGDFYWVDTTIVPFLDENGKPQNYIAIRTDISALKLQELELEQHKTQLQLVIDSTAVGIWDWYIDSKKVTFNNRWAEIIGYKLSELEPCTIDTWYTFAHPDDLAISERKLKAYFAGETDYYVSEARMKHKNGDWIWVLDTAKIVEWNTDGSPKRMIGTHLDISDQKSTQHELQGSLDRFASLVSNIPGIIYRCKFDDKLSMLYMSDQASEITGYSPDELIHSEAINFFDLICDDDSTKIKAEILSCVGAKQPWSVEYRITARDGSLHWVNEKGQAIYADDGNILYLDGFILDITDRYNTQLEINRQQNLLESMSKQGQIGAWEIDLEAHTLYWSDEVKVIHEVLEGYEPSIDTAIDFYKPGVHRDTISTLFECAVTLGESWSVELIILTYSGQERWVKSMGQAELRDGKCVRVFGSFQSIDAHKRLELESEKTNRYNKNLAALTVAPEVQNSNVEQVKKLAVKSMCEVLDITRASVWIFNDKRDVMTCHGLYIKGQGFVDTNAVLTAKDYPEYYNAIYKQNLVAIDDVYTHPATADFIEAYAKPLNIKSMLDAVIATGDGNLGILCAETVGEHHNWTQSEETYLRSLATLVGSSLVSQQRKVISEELKVALVKAEDAALAKSQFLATMSHEIRTPMNGVLGMLELVQLESLPKSIETKVDIAKTSAHSLLAVINDILDFSKAEAGKIELEEINFNGRDLIGEVAAAQAFTAQDKGIEIILDLLALEPSQLCGDPGRIRQVLTNLLSNAVKFTAKGEVVVSAKINKVVQGLEFVVSVKDSGIGISEDKQQQLFTPFSQVDASTTREYGGSGLGLAICKQLCELMGGAISVTSEAGKGSTFTATIMLTPGDQKERYIPNINMEELTVLVVDDNETNRIVISQQLEHWGAKVALACDAREALDMCAQQYKSNNCMYDIAVLDMQMPGMDGIELCKALKAHEHYKSMPLVMMTSIAGMEGAQRYSNAGFQAYFPKPVTTADLISALSVITSNGAGEVLPLVTSGYISSLKKEKVQESSQILLVEDNPINQQVAKLMLKKLNCDVTIAGNGQLAIDILKAHDSGFFKLVLMDCQMPVMDGFASTAAIRKGLAGEQHKNIRIIAITANAMDSDKERCITAGMDDYLSKPIQLDILKDKLEQYI</sequence>
<dbReference type="SUPFAM" id="SSF47384">
    <property type="entry name" value="Homodimeric domain of signal transducing histidine kinase"/>
    <property type="match status" value="1"/>
</dbReference>
<feature type="domain" description="PAC" evidence="8">
    <location>
        <begin position="580"/>
        <end position="633"/>
    </location>
</feature>
<dbReference type="InterPro" id="IPR036890">
    <property type="entry name" value="HATPase_C_sf"/>
</dbReference>
<dbReference type="InterPro" id="IPR035965">
    <property type="entry name" value="PAS-like_dom_sf"/>
</dbReference>
<feature type="domain" description="PAS" evidence="7">
    <location>
        <begin position="503"/>
        <end position="576"/>
    </location>
</feature>
<organism evidence="9">
    <name type="scientific">marine sediment metagenome</name>
    <dbReference type="NCBI Taxonomy" id="412755"/>
    <lineage>
        <taxon>unclassified sequences</taxon>
        <taxon>metagenomes</taxon>
        <taxon>ecological metagenomes</taxon>
    </lineage>
</organism>
<dbReference type="Gene3D" id="3.30.450.20">
    <property type="entry name" value="PAS domain"/>
    <property type="match status" value="4"/>
</dbReference>
<dbReference type="NCBIfam" id="TIGR00229">
    <property type="entry name" value="sensory_box"/>
    <property type="match status" value="3"/>
</dbReference>
<evidence type="ECO:0000259" key="6">
    <source>
        <dbReference type="PROSITE" id="PS50110"/>
    </source>
</evidence>
<dbReference type="InterPro" id="IPR003594">
    <property type="entry name" value="HATPase_dom"/>
</dbReference>
<dbReference type="SUPFAM" id="SSF55874">
    <property type="entry name" value="ATPase domain of HSP90 chaperone/DNA topoisomerase II/histidine kinase"/>
    <property type="match status" value="1"/>
</dbReference>
<name>A0A0F9SR02_9ZZZZ</name>
<feature type="domain" description="PAS" evidence="7">
    <location>
        <begin position="392"/>
        <end position="423"/>
    </location>
</feature>
<dbReference type="SUPFAM" id="SSF52172">
    <property type="entry name" value="CheY-like"/>
    <property type="match status" value="2"/>
</dbReference>
<dbReference type="InterPro" id="IPR011006">
    <property type="entry name" value="CheY-like_superfamily"/>
</dbReference>
<dbReference type="PROSITE" id="PS50110">
    <property type="entry name" value="RESPONSE_REGULATORY"/>
    <property type="match status" value="2"/>
</dbReference>
<dbReference type="Pfam" id="PF01590">
    <property type="entry name" value="GAF"/>
    <property type="match status" value="1"/>
</dbReference>
<dbReference type="SUPFAM" id="SSF55781">
    <property type="entry name" value="GAF domain-like"/>
    <property type="match status" value="1"/>
</dbReference>
<keyword evidence="4" id="KW-0472">Membrane</keyword>
<feature type="transmembrane region" description="Helical" evidence="4">
    <location>
        <begin position="290"/>
        <end position="309"/>
    </location>
</feature>
<evidence type="ECO:0000256" key="2">
    <source>
        <dbReference type="ARBA" id="ARBA00022679"/>
    </source>
</evidence>
<dbReference type="GO" id="GO:0000155">
    <property type="term" value="F:phosphorelay sensor kinase activity"/>
    <property type="evidence" value="ECO:0007669"/>
    <property type="project" value="InterPro"/>
</dbReference>
<reference evidence="9" key="1">
    <citation type="journal article" date="2015" name="Nature">
        <title>Complex archaea that bridge the gap between prokaryotes and eukaryotes.</title>
        <authorList>
            <person name="Spang A."/>
            <person name="Saw J.H."/>
            <person name="Jorgensen S.L."/>
            <person name="Zaremba-Niedzwiedzka K."/>
            <person name="Martijn J."/>
            <person name="Lind A.E."/>
            <person name="van Eijk R."/>
            <person name="Schleper C."/>
            <person name="Guy L."/>
            <person name="Ettema T.J."/>
        </authorList>
    </citation>
    <scope>NUCLEOTIDE SEQUENCE</scope>
</reference>
<feature type="transmembrane region" description="Helical" evidence="4">
    <location>
        <begin position="30"/>
        <end position="50"/>
    </location>
</feature>
<evidence type="ECO:0008006" key="10">
    <source>
        <dbReference type="Google" id="ProtNLM"/>
    </source>
</evidence>
<dbReference type="InterPro" id="IPR013655">
    <property type="entry name" value="PAS_fold_3"/>
</dbReference>
<keyword evidence="4" id="KW-0812">Transmembrane</keyword>